<dbReference type="PRINTS" id="PR00455">
    <property type="entry name" value="HTHTETR"/>
</dbReference>
<reference evidence="4 5" key="1">
    <citation type="submission" date="2015-09" db="EMBL/GenBank/DDBJ databases">
        <title>Genome sequence of Oxobacter pfennigii DSM 3222.</title>
        <authorList>
            <person name="Poehlein A."/>
            <person name="Bengelsdorf F.R."/>
            <person name="Schiel-Bengelsdorf B."/>
            <person name="Duerre P."/>
            <person name="Daniel R."/>
        </authorList>
    </citation>
    <scope>NUCLEOTIDE SEQUENCE [LARGE SCALE GENOMIC DNA]</scope>
    <source>
        <strain evidence="4 5">DSM 3222</strain>
    </source>
</reference>
<dbReference type="InterPro" id="IPR050624">
    <property type="entry name" value="HTH-type_Tx_Regulator"/>
</dbReference>
<name>A0A0P8YRU7_9CLOT</name>
<feature type="domain" description="HTH tetR-type" evidence="3">
    <location>
        <begin position="52"/>
        <end position="112"/>
    </location>
</feature>
<dbReference type="GO" id="GO:0003677">
    <property type="term" value="F:DNA binding"/>
    <property type="evidence" value="ECO:0007669"/>
    <property type="project" value="UniProtKB-UniRule"/>
</dbReference>
<keyword evidence="5" id="KW-1185">Reference proteome</keyword>
<dbReference type="STRING" id="36849.OXPF_41170"/>
<dbReference type="InterPro" id="IPR001647">
    <property type="entry name" value="HTH_TetR"/>
</dbReference>
<organism evidence="4 5">
    <name type="scientific">Oxobacter pfennigii</name>
    <dbReference type="NCBI Taxonomy" id="36849"/>
    <lineage>
        <taxon>Bacteria</taxon>
        <taxon>Bacillati</taxon>
        <taxon>Bacillota</taxon>
        <taxon>Clostridia</taxon>
        <taxon>Eubacteriales</taxon>
        <taxon>Clostridiaceae</taxon>
        <taxon>Oxobacter</taxon>
    </lineage>
</organism>
<dbReference type="AlphaFoldDB" id="A0A0P8YRU7"/>
<dbReference type="EMBL" id="LKET01000068">
    <property type="protein sequence ID" value="KPU42332.1"/>
    <property type="molecule type" value="Genomic_DNA"/>
</dbReference>
<dbReference type="Gene3D" id="1.10.357.10">
    <property type="entry name" value="Tetracycline Repressor, domain 2"/>
    <property type="match status" value="1"/>
</dbReference>
<dbReference type="Pfam" id="PF00440">
    <property type="entry name" value="TetR_N"/>
    <property type="match status" value="1"/>
</dbReference>
<dbReference type="Proteomes" id="UP000050326">
    <property type="component" value="Unassembled WGS sequence"/>
</dbReference>
<dbReference type="PANTHER" id="PTHR43479">
    <property type="entry name" value="ACREF/ENVCD OPERON REPRESSOR-RELATED"/>
    <property type="match status" value="1"/>
</dbReference>
<keyword evidence="1 2" id="KW-0238">DNA-binding</keyword>
<evidence type="ECO:0000256" key="1">
    <source>
        <dbReference type="ARBA" id="ARBA00023125"/>
    </source>
</evidence>
<feature type="DNA-binding region" description="H-T-H motif" evidence="2">
    <location>
        <begin position="75"/>
        <end position="94"/>
    </location>
</feature>
<dbReference type="PROSITE" id="PS50977">
    <property type="entry name" value="HTH_TETR_2"/>
    <property type="match status" value="1"/>
</dbReference>
<sequence>MVKIITNIFKFIKCICSLLNNALIVIINYKITEEMVKFMSNKKLNKRQIQAQNTRDKIYNTAVEMMEKKGLNNITVEEICQKSGVSVGSFYNCFKSKNDILNEVYKLADDYFLNTVSPDLAKINGSYDKVIQFFKYYAEYNVNRGFDFVKQLYFVPNTLFITKGRPMQTVLKNIVEEGQRLREIGSSMPSEEIVEYFFIAARGVVYDWVLHGGSYNLSNFMESYIKRMVKTLD</sequence>
<dbReference type="InterPro" id="IPR036271">
    <property type="entry name" value="Tet_transcr_reg_TetR-rel_C_sf"/>
</dbReference>
<evidence type="ECO:0000259" key="3">
    <source>
        <dbReference type="PROSITE" id="PS50977"/>
    </source>
</evidence>
<evidence type="ECO:0000313" key="5">
    <source>
        <dbReference type="Proteomes" id="UP000050326"/>
    </source>
</evidence>
<evidence type="ECO:0000256" key="2">
    <source>
        <dbReference type="PROSITE-ProRule" id="PRU00335"/>
    </source>
</evidence>
<accession>A0A0P8YRU7</accession>
<dbReference type="InterPro" id="IPR009057">
    <property type="entry name" value="Homeodomain-like_sf"/>
</dbReference>
<proteinExistence type="predicted"/>
<dbReference type="SUPFAM" id="SSF46689">
    <property type="entry name" value="Homeodomain-like"/>
    <property type="match status" value="1"/>
</dbReference>
<protein>
    <submittedName>
        <fullName evidence="4">HTH-type transcriptional regulator MtrR</fullName>
    </submittedName>
</protein>
<dbReference type="PANTHER" id="PTHR43479:SF11">
    <property type="entry name" value="ACREF_ENVCD OPERON REPRESSOR-RELATED"/>
    <property type="match status" value="1"/>
</dbReference>
<evidence type="ECO:0000313" key="4">
    <source>
        <dbReference type="EMBL" id="KPU42332.1"/>
    </source>
</evidence>
<comment type="caution">
    <text evidence="4">The sequence shown here is derived from an EMBL/GenBank/DDBJ whole genome shotgun (WGS) entry which is preliminary data.</text>
</comment>
<gene>
    <name evidence="4" type="primary">mtrR</name>
    <name evidence="4" type="ORF">OXPF_41170</name>
</gene>
<dbReference type="SUPFAM" id="SSF48498">
    <property type="entry name" value="Tetracyclin repressor-like, C-terminal domain"/>
    <property type="match status" value="1"/>
</dbReference>